<reference evidence="1" key="1">
    <citation type="submission" date="2021-04" db="EMBL/GenBank/DDBJ databases">
        <title>Genome based classification of Actinospica acidithermotolerans sp. nov., an actinobacterium isolated from an Indonesian hot spring.</title>
        <authorList>
            <person name="Kusuma A.B."/>
            <person name="Putra K.E."/>
            <person name="Nafisah S."/>
            <person name="Loh J."/>
            <person name="Nouioui I."/>
            <person name="Goodfellow M."/>
        </authorList>
    </citation>
    <scope>NUCLEOTIDE SEQUENCE</scope>
    <source>
        <strain evidence="1">DSM 45618</strain>
    </source>
</reference>
<protein>
    <submittedName>
        <fullName evidence="1">Uncharacterized protein</fullName>
    </submittedName>
</protein>
<sequence length="60" mass="6424">MDITGGVAFVELYDHQVEPARTLPGVLAAVPETEEESPFALGDGQFLRAFTATPGFCLLK</sequence>
<keyword evidence="2" id="KW-1185">Reference proteome</keyword>
<dbReference type="AlphaFoldDB" id="A0A8J7WXE1"/>
<accession>A0A8J7WXE1</accession>
<dbReference type="Proteomes" id="UP000677913">
    <property type="component" value="Unassembled WGS sequence"/>
</dbReference>
<name>A0A8J7WXE1_9ACTN</name>
<dbReference type="Pfam" id="PF19895">
    <property type="entry name" value="DUF6368"/>
    <property type="match status" value="1"/>
</dbReference>
<evidence type="ECO:0000313" key="1">
    <source>
        <dbReference type="EMBL" id="MBS2966844.1"/>
    </source>
</evidence>
<organism evidence="1 2">
    <name type="scientific">Actinocrinis puniceicyclus</name>
    <dbReference type="NCBI Taxonomy" id="977794"/>
    <lineage>
        <taxon>Bacteria</taxon>
        <taxon>Bacillati</taxon>
        <taxon>Actinomycetota</taxon>
        <taxon>Actinomycetes</taxon>
        <taxon>Catenulisporales</taxon>
        <taxon>Actinospicaceae</taxon>
        <taxon>Actinocrinis</taxon>
    </lineage>
</organism>
<gene>
    <name evidence="1" type="ORF">KGA66_27665</name>
</gene>
<comment type="caution">
    <text evidence="1">The sequence shown here is derived from an EMBL/GenBank/DDBJ whole genome shotgun (WGS) entry which is preliminary data.</text>
</comment>
<dbReference type="InterPro" id="IPR045948">
    <property type="entry name" value="DUF6368"/>
</dbReference>
<evidence type="ECO:0000313" key="2">
    <source>
        <dbReference type="Proteomes" id="UP000677913"/>
    </source>
</evidence>
<proteinExistence type="predicted"/>
<dbReference type="EMBL" id="JAGSXH010000206">
    <property type="protein sequence ID" value="MBS2966844.1"/>
    <property type="molecule type" value="Genomic_DNA"/>
</dbReference>